<dbReference type="KEGG" id="bcel:BcellWH2_02741"/>
<dbReference type="RefSeq" id="WP_007216581.1">
    <property type="nucleotide sequence ID" value="NZ_CABMLT010000009.1"/>
</dbReference>
<dbReference type="STRING" id="246787.BcellWH2_02741"/>
<gene>
    <name evidence="1" type="ORF">BcellWH2_02741</name>
    <name evidence="2" type="ORF">F2Y81_24555</name>
    <name evidence="3" type="ORF">PZH42_00880</name>
</gene>
<dbReference type="EMBL" id="CP012801">
    <property type="protein sequence ID" value="ALJ59980.1"/>
    <property type="molecule type" value="Genomic_DNA"/>
</dbReference>
<dbReference type="AlphaFoldDB" id="A0A0P0GG48"/>
<dbReference type="Proteomes" id="UP000061809">
    <property type="component" value="Chromosome"/>
</dbReference>
<evidence type="ECO:0000313" key="5">
    <source>
        <dbReference type="Proteomes" id="UP000448877"/>
    </source>
</evidence>
<evidence type="ECO:0000313" key="4">
    <source>
        <dbReference type="Proteomes" id="UP000061809"/>
    </source>
</evidence>
<sequence>MRKIIYVLVVVSIAIVNTVFTIRNSDEIVDLVSLKSEAFANNDEISGGALGPLHKFGCGIPEKVIVAYDSDNNPIFAEIIREGELGECEGKTGSCSPYPCTRRWPF</sequence>
<reference evidence="2 5" key="2">
    <citation type="journal article" date="2019" name="Nat. Med.">
        <title>A library of human gut bacterial isolates paired with longitudinal multiomics data enables mechanistic microbiome research.</title>
        <authorList>
            <person name="Poyet M."/>
            <person name="Groussin M."/>
            <person name="Gibbons S.M."/>
            <person name="Avila-Pacheco J."/>
            <person name="Jiang X."/>
            <person name="Kearney S.M."/>
            <person name="Perrotta A.R."/>
            <person name="Berdy B."/>
            <person name="Zhao S."/>
            <person name="Lieberman T.D."/>
            <person name="Swanson P.K."/>
            <person name="Smith M."/>
            <person name="Roesemann S."/>
            <person name="Alexander J.E."/>
            <person name="Rich S.A."/>
            <person name="Livny J."/>
            <person name="Vlamakis H."/>
            <person name="Clish C."/>
            <person name="Bullock K."/>
            <person name="Deik A."/>
            <person name="Scott J."/>
            <person name="Pierce K.A."/>
            <person name="Xavier R.J."/>
            <person name="Alm E.J."/>
        </authorList>
    </citation>
    <scope>NUCLEOTIDE SEQUENCE [LARGE SCALE GENOMIC DNA]</scope>
    <source>
        <strain evidence="2 5">BIOML-A6</strain>
    </source>
</reference>
<reference evidence="3" key="3">
    <citation type="submission" date="2023-03" db="EMBL/GenBank/DDBJ databases">
        <title>DFI Biobank Strains.</title>
        <authorList>
            <person name="Mostad J."/>
            <person name="Paddock L."/>
            <person name="Medina S."/>
            <person name="Waligurski E."/>
            <person name="Barat B."/>
            <person name="Smith R."/>
            <person name="Burgo V."/>
            <person name="Metcalfe C."/>
            <person name="Woodson C."/>
            <person name="Sundararajan A."/>
            <person name="Ramaswamy R."/>
            <person name="Lin H."/>
            <person name="Pamer E.G."/>
        </authorList>
    </citation>
    <scope>NUCLEOTIDE SEQUENCE</scope>
    <source>
        <strain evidence="3">DFI.9.5</strain>
    </source>
</reference>
<proteinExistence type="predicted"/>
<dbReference type="Proteomes" id="UP001221924">
    <property type="component" value="Unassembled WGS sequence"/>
</dbReference>
<dbReference type="Proteomes" id="UP000448877">
    <property type="component" value="Unassembled WGS sequence"/>
</dbReference>
<evidence type="ECO:0000313" key="1">
    <source>
        <dbReference type="EMBL" id="ALJ59980.1"/>
    </source>
</evidence>
<dbReference type="PATRIC" id="fig|246787.4.peg.2824"/>
<evidence type="ECO:0000313" key="3">
    <source>
        <dbReference type="EMBL" id="MDE8692652.1"/>
    </source>
</evidence>
<name>A0A0P0GG48_9BACE</name>
<dbReference type="EMBL" id="VVYV01000061">
    <property type="protein sequence ID" value="KAA5412845.1"/>
    <property type="molecule type" value="Genomic_DNA"/>
</dbReference>
<accession>A0A0P0GG48</accession>
<reference evidence="1 4" key="1">
    <citation type="journal article" date="2015" name="Science">
        <title>Genetic determinants of in vivo fitness and diet responsiveness in multiple human gut Bacteroides.</title>
        <authorList>
            <person name="Wu M."/>
            <person name="McNulty N.P."/>
            <person name="Rodionov D.A."/>
            <person name="Khoroshkin M.S."/>
            <person name="Griffin N.W."/>
            <person name="Cheng J."/>
            <person name="Latreille P."/>
            <person name="Kerstetter R.A."/>
            <person name="Terrapon N."/>
            <person name="Henrissat B."/>
            <person name="Osterman A.L."/>
            <person name="Gordon J.I."/>
        </authorList>
    </citation>
    <scope>NUCLEOTIDE SEQUENCE [LARGE SCALE GENOMIC DNA]</scope>
    <source>
        <strain evidence="1 4">WH2</strain>
    </source>
</reference>
<dbReference type="EMBL" id="JARFID010000001">
    <property type="protein sequence ID" value="MDE8692652.1"/>
    <property type="molecule type" value="Genomic_DNA"/>
</dbReference>
<dbReference type="GeneID" id="66305925"/>
<organism evidence="1 4">
    <name type="scientific">Bacteroides cellulosilyticus</name>
    <dbReference type="NCBI Taxonomy" id="246787"/>
    <lineage>
        <taxon>Bacteria</taxon>
        <taxon>Pseudomonadati</taxon>
        <taxon>Bacteroidota</taxon>
        <taxon>Bacteroidia</taxon>
        <taxon>Bacteroidales</taxon>
        <taxon>Bacteroidaceae</taxon>
        <taxon>Bacteroides</taxon>
    </lineage>
</organism>
<protein>
    <submittedName>
        <fullName evidence="1">Uncharacterized protein</fullName>
    </submittedName>
</protein>
<evidence type="ECO:0000313" key="2">
    <source>
        <dbReference type="EMBL" id="KAA5412845.1"/>
    </source>
</evidence>